<dbReference type="SUPFAM" id="SSF117281">
    <property type="entry name" value="Kelch motif"/>
    <property type="match status" value="1"/>
</dbReference>
<evidence type="ECO:0000313" key="3">
    <source>
        <dbReference type="EnsemblMetazoa" id="Aqu2.1.02144_001"/>
    </source>
</evidence>
<dbReference type="OrthoDB" id="10250130at2759"/>
<dbReference type="Gene3D" id="2.120.10.80">
    <property type="entry name" value="Kelch-type beta propeller"/>
    <property type="match status" value="1"/>
</dbReference>
<keyword evidence="4" id="KW-1185">Reference proteome</keyword>
<reference evidence="4" key="1">
    <citation type="journal article" date="2010" name="Nature">
        <title>The Amphimedon queenslandica genome and the evolution of animal complexity.</title>
        <authorList>
            <person name="Srivastava M."/>
            <person name="Simakov O."/>
            <person name="Chapman J."/>
            <person name="Fahey B."/>
            <person name="Gauthier M.E."/>
            <person name="Mitros T."/>
            <person name="Richards G.S."/>
            <person name="Conaco C."/>
            <person name="Dacre M."/>
            <person name="Hellsten U."/>
            <person name="Larroux C."/>
            <person name="Putnam N.H."/>
            <person name="Stanke M."/>
            <person name="Adamska M."/>
            <person name="Darling A."/>
            <person name="Degnan S.M."/>
            <person name="Oakley T.H."/>
            <person name="Plachetzki D.C."/>
            <person name="Zhai Y."/>
            <person name="Adamski M."/>
            <person name="Calcino A."/>
            <person name="Cummins S.F."/>
            <person name="Goodstein D.M."/>
            <person name="Harris C."/>
            <person name="Jackson D.J."/>
            <person name="Leys S.P."/>
            <person name="Shu S."/>
            <person name="Woodcroft B.J."/>
            <person name="Vervoort M."/>
            <person name="Kosik K.S."/>
            <person name="Manning G."/>
            <person name="Degnan B.M."/>
            <person name="Rokhsar D.S."/>
        </authorList>
    </citation>
    <scope>NUCLEOTIDE SEQUENCE [LARGE SCALE GENOMIC DNA]</scope>
</reference>
<evidence type="ECO:0000256" key="1">
    <source>
        <dbReference type="ARBA" id="ARBA00022441"/>
    </source>
</evidence>
<evidence type="ECO:0000313" key="4">
    <source>
        <dbReference type="Proteomes" id="UP000007879"/>
    </source>
</evidence>
<dbReference type="EnsemblMetazoa" id="Aqu2.1.02144_001">
    <property type="protein sequence ID" value="Aqu2.1.02144_001"/>
    <property type="gene ID" value="Aqu2.1.02144"/>
</dbReference>
<keyword evidence="2" id="KW-0677">Repeat</keyword>
<dbReference type="Pfam" id="PF24681">
    <property type="entry name" value="Kelch_KLHDC2_KLHL20_DRC7"/>
    <property type="match status" value="1"/>
</dbReference>
<proteinExistence type="predicted"/>
<protein>
    <submittedName>
        <fullName evidence="3">Uncharacterized protein</fullName>
    </submittedName>
</protein>
<accession>A0A1X7SJA8</accession>
<reference evidence="3" key="2">
    <citation type="submission" date="2017-05" db="UniProtKB">
        <authorList>
            <consortium name="EnsemblMetazoa"/>
        </authorList>
    </citation>
    <scope>IDENTIFICATION</scope>
</reference>
<dbReference type="InParanoid" id="A0A1X7SJA8"/>
<dbReference type="PANTHER" id="PTHR46093">
    <property type="entry name" value="ACYL-COA-BINDING DOMAIN-CONTAINING PROTEIN 5"/>
    <property type="match status" value="1"/>
</dbReference>
<dbReference type="Proteomes" id="UP000007879">
    <property type="component" value="Unassembled WGS sequence"/>
</dbReference>
<gene>
    <name evidence="3" type="primary">105316190</name>
</gene>
<dbReference type="PANTHER" id="PTHR46093:SF18">
    <property type="entry name" value="FIBRONECTIN TYPE-III DOMAIN-CONTAINING PROTEIN"/>
    <property type="match status" value="1"/>
</dbReference>
<dbReference type="AlphaFoldDB" id="A0A1X7SJA8"/>
<sequence length="190" mass="21243">MARIAEGQYQLRWRSEHTTAVVGEVLYCWGGNQEGLDWSHDSPTKRQCTSTIDAFNLLSGVWSSQPTRGTPPLGITGVSCTTINNNIYYFGGYCGHDFCYHNSLNCLDTLTLQWKELQSTNNNSVTKRAGSGMIVMGSEGEPQQLLVIGGEAPISTTTQYHRQFEYYKMTGINDHVRTNEQNIYNLSNGK</sequence>
<dbReference type="KEGG" id="aqu:105316190"/>
<dbReference type="EnsemblMetazoa" id="XM_011411005.1">
    <property type="protein sequence ID" value="XP_011409307.1"/>
    <property type="gene ID" value="LOC105316190"/>
</dbReference>
<keyword evidence="1" id="KW-0880">Kelch repeat</keyword>
<organism evidence="3">
    <name type="scientific">Amphimedon queenslandica</name>
    <name type="common">Sponge</name>
    <dbReference type="NCBI Taxonomy" id="400682"/>
    <lineage>
        <taxon>Eukaryota</taxon>
        <taxon>Metazoa</taxon>
        <taxon>Porifera</taxon>
        <taxon>Demospongiae</taxon>
        <taxon>Heteroscleromorpha</taxon>
        <taxon>Haplosclerida</taxon>
        <taxon>Niphatidae</taxon>
        <taxon>Amphimedon</taxon>
    </lineage>
</organism>
<evidence type="ECO:0000256" key="2">
    <source>
        <dbReference type="ARBA" id="ARBA00022737"/>
    </source>
</evidence>
<dbReference type="InterPro" id="IPR015915">
    <property type="entry name" value="Kelch-typ_b-propeller"/>
</dbReference>
<name>A0A1X7SJA8_AMPQE</name>